<organism evidence="2 3">
    <name type="scientific">Selenomonas bovis</name>
    <dbReference type="NCBI Taxonomy" id="416586"/>
    <lineage>
        <taxon>Bacteria</taxon>
        <taxon>Bacillati</taxon>
        <taxon>Bacillota</taxon>
        <taxon>Negativicutes</taxon>
        <taxon>Selenomonadales</taxon>
        <taxon>Selenomonadaceae</taxon>
        <taxon>Selenomonas</taxon>
    </lineage>
</organism>
<reference evidence="2 3" key="1">
    <citation type="submission" date="2020-04" db="EMBL/GenBank/DDBJ databases">
        <authorList>
            <person name="Hitch T.C.A."/>
            <person name="Wylensek D."/>
            <person name="Clavel T."/>
        </authorList>
    </citation>
    <scope>NUCLEOTIDE SEQUENCE [LARGE SCALE GENOMIC DNA]</scope>
    <source>
        <strain evidence="2 3">PG-130-P53-12</strain>
    </source>
</reference>
<feature type="transmembrane region" description="Helical" evidence="1">
    <location>
        <begin position="65"/>
        <end position="87"/>
    </location>
</feature>
<keyword evidence="1" id="KW-1133">Transmembrane helix</keyword>
<keyword evidence="3" id="KW-1185">Reference proteome</keyword>
<evidence type="ECO:0000313" key="2">
    <source>
        <dbReference type="EMBL" id="NMD99420.1"/>
    </source>
</evidence>
<keyword evidence="1" id="KW-0472">Membrane</keyword>
<name>A0A848B5H8_9FIRM</name>
<gene>
    <name evidence="2" type="ORF">HF878_08065</name>
</gene>
<protein>
    <submittedName>
        <fullName evidence="2">Uncharacterized protein</fullName>
    </submittedName>
</protein>
<dbReference type="RefSeq" id="WP_170077760.1">
    <property type="nucleotide sequence ID" value="NZ_JABAFA010000030.1"/>
</dbReference>
<feature type="transmembrane region" description="Helical" evidence="1">
    <location>
        <begin position="12"/>
        <end position="28"/>
    </location>
</feature>
<dbReference type="AlphaFoldDB" id="A0A848B5H8"/>
<dbReference type="EMBL" id="JABAFA010000030">
    <property type="protein sequence ID" value="NMD99420.1"/>
    <property type="molecule type" value="Genomic_DNA"/>
</dbReference>
<comment type="caution">
    <text evidence="2">The sequence shown here is derived from an EMBL/GenBank/DDBJ whole genome shotgun (WGS) entry which is preliminary data.</text>
</comment>
<proteinExistence type="predicted"/>
<accession>A0A848B5H8</accession>
<feature type="transmembrane region" description="Helical" evidence="1">
    <location>
        <begin position="35"/>
        <end position="53"/>
    </location>
</feature>
<evidence type="ECO:0000313" key="3">
    <source>
        <dbReference type="Proteomes" id="UP000543804"/>
    </source>
</evidence>
<sequence>MARFHDHGDKVAYFFIAVGVYLLLRAFAEAKVSSLTVELLYVSIAISLLTSNVPRVVDVPLHLAYPLRCVELFSFLLAVAAFFLLCARRFLL</sequence>
<dbReference type="Proteomes" id="UP000543804">
    <property type="component" value="Unassembled WGS sequence"/>
</dbReference>
<keyword evidence="1" id="KW-0812">Transmembrane</keyword>
<evidence type="ECO:0000256" key="1">
    <source>
        <dbReference type="SAM" id="Phobius"/>
    </source>
</evidence>